<comment type="caution">
    <text evidence="1">The sequence shown here is derived from an EMBL/GenBank/DDBJ whole genome shotgun (WGS) entry which is preliminary data.</text>
</comment>
<evidence type="ECO:0000313" key="1">
    <source>
        <dbReference type="EMBL" id="KAJ7713874.1"/>
    </source>
</evidence>
<keyword evidence="2" id="KW-1185">Reference proteome</keyword>
<name>A0AAD7H6U1_9AGAR</name>
<reference evidence="1" key="1">
    <citation type="submission" date="2023-03" db="EMBL/GenBank/DDBJ databases">
        <title>Massive genome expansion in bonnet fungi (Mycena s.s.) driven by repeated elements and novel gene families across ecological guilds.</title>
        <authorList>
            <consortium name="Lawrence Berkeley National Laboratory"/>
            <person name="Harder C.B."/>
            <person name="Miyauchi S."/>
            <person name="Viragh M."/>
            <person name="Kuo A."/>
            <person name="Thoen E."/>
            <person name="Andreopoulos B."/>
            <person name="Lu D."/>
            <person name="Skrede I."/>
            <person name="Drula E."/>
            <person name="Henrissat B."/>
            <person name="Morin E."/>
            <person name="Kohler A."/>
            <person name="Barry K."/>
            <person name="LaButti K."/>
            <person name="Morin E."/>
            <person name="Salamov A."/>
            <person name="Lipzen A."/>
            <person name="Mereny Z."/>
            <person name="Hegedus B."/>
            <person name="Baldrian P."/>
            <person name="Stursova M."/>
            <person name="Weitz H."/>
            <person name="Taylor A."/>
            <person name="Grigoriev I.V."/>
            <person name="Nagy L.G."/>
            <person name="Martin F."/>
            <person name="Kauserud H."/>
        </authorList>
    </citation>
    <scope>NUCLEOTIDE SEQUENCE</scope>
    <source>
        <strain evidence="1">CBHHK182m</strain>
    </source>
</reference>
<organism evidence="1 2">
    <name type="scientific">Mycena metata</name>
    <dbReference type="NCBI Taxonomy" id="1033252"/>
    <lineage>
        <taxon>Eukaryota</taxon>
        <taxon>Fungi</taxon>
        <taxon>Dikarya</taxon>
        <taxon>Basidiomycota</taxon>
        <taxon>Agaricomycotina</taxon>
        <taxon>Agaricomycetes</taxon>
        <taxon>Agaricomycetidae</taxon>
        <taxon>Agaricales</taxon>
        <taxon>Marasmiineae</taxon>
        <taxon>Mycenaceae</taxon>
        <taxon>Mycena</taxon>
    </lineage>
</organism>
<sequence>MPGVRALKLAAEEARDPDVPPPKAEEMKLWLLSEILEALRARVCRKGLSDIEARLHVAQCVDVLKVLRSQLHAQTHLITWHNSNSTGQRTATWSATLIGPVGDRIKCVTGKYRRTREALIALKAEARRKLAHLGSSKCAQNKPTNKKTTLSWIWTVGGGPGEAEAQLHESVRMEWVKAKARRDRWVEEVQLLREEIKWVLRMLRWTQGK</sequence>
<accession>A0AAD7H6U1</accession>
<dbReference type="EMBL" id="JARKIB010000334">
    <property type="protein sequence ID" value="KAJ7713874.1"/>
    <property type="molecule type" value="Genomic_DNA"/>
</dbReference>
<evidence type="ECO:0000313" key="2">
    <source>
        <dbReference type="Proteomes" id="UP001215598"/>
    </source>
</evidence>
<gene>
    <name evidence="1" type="ORF">B0H16DRAFT_1702250</name>
</gene>
<dbReference type="AlphaFoldDB" id="A0AAD7H6U1"/>
<protein>
    <submittedName>
        <fullName evidence="1">Uncharacterized protein</fullName>
    </submittedName>
</protein>
<dbReference type="Proteomes" id="UP001215598">
    <property type="component" value="Unassembled WGS sequence"/>
</dbReference>
<proteinExistence type="predicted"/>